<dbReference type="CDD" id="cd04301">
    <property type="entry name" value="NAT_SF"/>
    <property type="match status" value="1"/>
</dbReference>
<name>A0ABW4IF54_9SPHI</name>
<gene>
    <name evidence="2" type="ORF">ACFSAH_12020</name>
</gene>
<reference evidence="3" key="1">
    <citation type="journal article" date="2019" name="Int. J. Syst. Evol. Microbiol.">
        <title>The Global Catalogue of Microorganisms (GCM) 10K type strain sequencing project: providing services to taxonomists for standard genome sequencing and annotation.</title>
        <authorList>
            <consortium name="The Broad Institute Genomics Platform"/>
            <consortium name="The Broad Institute Genome Sequencing Center for Infectious Disease"/>
            <person name="Wu L."/>
            <person name="Ma J."/>
        </authorList>
    </citation>
    <scope>NUCLEOTIDE SEQUENCE [LARGE SCALE GENOMIC DNA]</scope>
    <source>
        <strain evidence="3">CCUG 53762</strain>
    </source>
</reference>
<dbReference type="EMBL" id="JBHUDG010000018">
    <property type="protein sequence ID" value="MFD1630609.1"/>
    <property type="molecule type" value="Genomic_DNA"/>
</dbReference>
<proteinExistence type="predicted"/>
<accession>A0ABW4IF54</accession>
<organism evidence="2 3">
    <name type="scientific">Pseudopedobacter beijingensis</name>
    <dbReference type="NCBI Taxonomy" id="1207056"/>
    <lineage>
        <taxon>Bacteria</taxon>
        <taxon>Pseudomonadati</taxon>
        <taxon>Bacteroidota</taxon>
        <taxon>Sphingobacteriia</taxon>
        <taxon>Sphingobacteriales</taxon>
        <taxon>Sphingobacteriaceae</taxon>
        <taxon>Pseudopedobacter</taxon>
    </lineage>
</organism>
<dbReference type="Proteomes" id="UP001597118">
    <property type="component" value="Unassembled WGS sequence"/>
</dbReference>
<evidence type="ECO:0000259" key="1">
    <source>
        <dbReference type="PROSITE" id="PS51186"/>
    </source>
</evidence>
<dbReference type="InterPro" id="IPR016181">
    <property type="entry name" value="Acyl_CoA_acyltransferase"/>
</dbReference>
<dbReference type="Gene3D" id="3.40.630.30">
    <property type="match status" value="1"/>
</dbReference>
<feature type="domain" description="N-acetyltransferase" evidence="1">
    <location>
        <begin position="5"/>
        <end position="137"/>
    </location>
</feature>
<dbReference type="Pfam" id="PF13673">
    <property type="entry name" value="Acetyltransf_10"/>
    <property type="match status" value="1"/>
</dbReference>
<dbReference type="PROSITE" id="PS51186">
    <property type="entry name" value="GNAT"/>
    <property type="match status" value="1"/>
</dbReference>
<comment type="caution">
    <text evidence="2">The sequence shown here is derived from an EMBL/GenBank/DDBJ whole genome shotgun (WGS) entry which is preliminary data.</text>
</comment>
<dbReference type="SUPFAM" id="SSF55729">
    <property type="entry name" value="Acyl-CoA N-acyltransferases (Nat)"/>
    <property type="match status" value="1"/>
</dbReference>
<evidence type="ECO:0000313" key="2">
    <source>
        <dbReference type="EMBL" id="MFD1630609.1"/>
    </source>
</evidence>
<sequence length="138" mass="15843">MKSDLKIEQITPELTWNIRNEAMYPNHPIEAVKLEDDFNGVHFGIFTDNSLAGVVSVFEDGDTMVFRKLAVRPDFQNQKIGTKLLQYVIDYATENHKKQLRCNARVSAINFYKKFGFATNGNTFSKNGIDFMTIEKEI</sequence>
<dbReference type="InterPro" id="IPR000182">
    <property type="entry name" value="GNAT_dom"/>
</dbReference>
<evidence type="ECO:0000313" key="3">
    <source>
        <dbReference type="Proteomes" id="UP001597118"/>
    </source>
</evidence>
<protein>
    <submittedName>
        <fullName evidence="2">GNAT family N-acetyltransferase</fullName>
    </submittedName>
</protein>
<keyword evidence="3" id="KW-1185">Reference proteome</keyword>
<dbReference type="RefSeq" id="WP_379662984.1">
    <property type="nucleotide sequence ID" value="NZ_JBHUDG010000018.1"/>
</dbReference>